<organism evidence="9 10">
    <name type="scientific">Monosiga brevicollis</name>
    <name type="common">Choanoflagellate</name>
    <dbReference type="NCBI Taxonomy" id="81824"/>
    <lineage>
        <taxon>Eukaryota</taxon>
        <taxon>Choanoflagellata</taxon>
        <taxon>Craspedida</taxon>
        <taxon>Salpingoecidae</taxon>
        <taxon>Monosiga</taxon>
    </lineage>
</organism>
<dbReference type="KEGG" id="mbr:MONBRDRAFT_32657"/>
<feature type="domain" description="CS" evidence="8">
    <location>
        <begin position="164"/>
        <end position="256"/>
    </location>
</feature>
<dbReference type="Proteomes" id="UP000001357">
    <property type="component" value="Unassembled WGS sequence"/>
</dbReference>
<evidence type="ECO:0000259" key="8">
    <source>
        <dbReference type="PROSITE" id="PS51203"/>
    </source>
</evidence>
<dbReference type="InterPro" id="IPR007052">
    <property type="entry name" value="CS_dom"/>
</dbReference>
<evidence type="ECO:0000256" key="3">
    <source>
        <dbReference type="ARBA" id="ARBA00017641"/>
    </source>
</evidence>
<protein>
    <recommendedName>
        <fullName evidence="3">Nuclear migration protein nudC</fullName>
    </recommendedName>
    <alternativeName>
        <fullName evidence="6">Nuclear distribution protein C homolog</fullName>
    </alternativeName>
</protein>
<evidence type="ECO:0000256" key="2">
    <source>
        <dbReference type="ARBA" id="ARBA00010513"/>
    </source>
</evidence>
<dbReference type="FunFam" id="2.60.40.790:FF:000001">
    <property type="entry name" value="Nuclear migration protein nudC"/>
    <property type="match status" value="1"/>
</dbReference>
<feature type="compositionally biased region" description="Low complexity" evidence="7">
    <location>
        <begin position="108"/>
        <end position="135"/>
    </location>
</feature>
<keyword evidence="10" id="KW-1185">Reference proteome</keyword>
<evidence type="ECO:0000256" key="7">
    <source>
        <dbReference type="SAM" id="MobiDB-lite"/>
    </source>
</evidence>
<proteinExistence type="inferred from homology"/>
<feature type="region of interest" description="Disordered" evidence="7">
    <location>
        <begin position="58"/>
        <end position="169"/>
    </location>
</feature>
<feature type="compositionally biased region" description="Polar residues" evidence="7">
    <location>
        <begin position="159"/>
        <end position="169"/>
    </location>
</feature>
<evidence type="ECO:0000256" key="1">
    <source>
        <dbReference type="ARBA" id="ARBA00004496"/>
    </source>
</evidence>
<keyword evidence="5" id="KW-0597">Phosphoprotein</keyword>
<dbReference type="OMA" id="TMEWWAT"/>
<dbReference type="CDD" id="cd06467">
    <property type="entry name" value="p23_NUDC_like"/>
    <property type="match status" value="1"/>
</dbReference>
<dbReference type="Gene3D" id="2.60.40.790">
    <property type="match status" value="1"/>
</dbReference>
<name>A9V0Y9_MONBE</name>
<dbReference type="STRING" id="81824.A9V0Y9"/>
<dbReference type="PANTHER" id="PTHR12356:SF3">
    <property type="entry name" value="NUCLEAR MIGRATION PROTEIN NUDC"/>
    <property type="match status" value="1"/>
</dbReference>
<dbReference type="PANTHER" id="PTHR12356">
    <property type="entry name" value="NUCLEAR MOVEMENT PROTEIN NUDC"/>
    <property type="match status" value="1"/>
</dbReference>
<dbReference type="FunCoup" id="A9V0Y9">
    <property type="interactions" value="1368"/>
</dbReference>
<evidence type="ECO:0000313" key="10">
    <source>
        <dbReference type="Proteomes" id="UP000001357"/>
    </source>
</evidence>
<dbReference type="InterPro" id="IPR008978">
    <property type="entry name" value="HSP20-like_chaperone"/>
</dbReference>
<accession>A9V0Y9</accession>
<dbReference type="InParanoid" id="A9V0Y9"/>
<evidence type="ECO:0000256" key="4">
    <source>
        <dbReference type="ARBA" id="ARBA00022490"/>
    </source>
</evidence>
<dbReference type="GO" id="GO:0051082">
    <property type="term" value="F:unfolded protein binding"/>
    <property type="evidence" value="ECO:0000318"/>
    <property type="project" value="GO_Central"/>
</dbReference>
<comment type="subcellular location">
    <subcellularLocation>
        <location evidence="1">Cytoplasm</location>
    </subcellularLocation>
</comment>
<evidence type="ECO:0000256" key="5">
    <source>
        <dbReference type="ARBA" id="ARBA00022553"/>
    </source>
</evidence>
<keyword evidence="4" id="KW-0963">Cytoplasm</keyword>
<reference evidence="9 10" key="1">
    <citation type="journal article" date="2008" name="Nature">
        <title>The genome of the choanoflagellate Monosiga brevicollis and the origin of metazoans.</title>
        <authorList>
            <consortium name="JGI Sequencing"/>
            <person name="King N."/>
            <person name="Westbrook M.J."/>
            <person name="Young S.L."/>
            <person name="Kuo A."/>
            <person name="Abedin M."/>
            <person name="Chapman J."/>
            <person name="Fairclough S."/>
            <person name="Hellsten U."/>
            <person name="Isogai Y."/>
            <person name="Letunic I."/>
            <person name="Marr M."/>
            <person name="Pincus D."/>
            <person name="Putnam N."/>
            <person name="Rokas A."/>
            <person name="Wright K.J."/>
            <person name="Zuzow R."/>
            <person name="Dirks W."/>
            <person name="Good M."/>
            <person name="Goodstein D."/>
            <person name="Lemons D."/>
            <person name="Li W."/>
            <person name="Lyons J.B."/>
            <person name="Morris A."/>
            <person name="Nichols S."/>
            <person name="Richter D.J."/>
            <person name="Salamov A."/>
            <person name="Bork P."/>
            <person name="Lim W.A."/>
            <person name="Manning G."/>
            <person name="Miller W.T."/>
            <person name="McGinnis W."/>
            <person name="Shapiro H."/>
            <person name="Tjian R."/>
            <person name="Grigoriev I.V."/>
            <person name="Rokhsar D."/>
        </authorList>
    </citation>
    <scope>NUCLEOTIDE SEQUENCE [LARGE SCALE GENOMIC DNA]</scope>
    <source>
        <strain evidence="10">MX1 / ATCC 50154</strain>
    </source>
</reference>
<feature type="compositionally biased region" description="Basic and acidic residues" evidence="7">
    <location>
        <begin position="81"/>
        <end position="97"/>
    </location>
</feature>
<dbReference type="PROSITE" id="PS51203">
    <property type="entry name" value="CS"/>
    <property type="match status" value="1"/>
</dbReference>
<gene>
    <name evidence="9" type="ORF">MONBRDRAFT_32657</name>
</gene>
<dbReference type="eggNOG" id="KOG2265">
    <property type="taxonomic scope" value="Eukaryota"/>
</dbReference>
<dbReference type="InterPro" id="IPR025934">
    <property type="entry name" value="NudC_N_dom"/>
</dbReference>
<dbReference type="RefSeq" id="XP_001746452.1">
    <property type="nucleotide sequence ID" value="XM_001746400.1"/>
</dbReference>
<dbReference type="EMBL" id="CH991553">
    <property type="protein sequence ID" value="EDQ88839.1"/>
    <property type="molecule type" value="Genomic_DNA"/>
</dbReference>
<dbReference type="Pfam" id="PF04969">
    <property type="entry name" value="CS"/>
    <property type="match status" value="1"/>
</dbReference>
<evidence type="ECO:0000313" key="9">
    <source>
        <dbReference type="EMBL" id="EDQ88839.1"/>
    </source>
</evidence>
<dbReference type="AlphaFoldDB" id="A9V0Y9"/>
<feature type="compositionally biased region" description="Basic and acidic residues" evidence="7">
    <location>
        <begin position="58"/>
        <end position="67"/>
    </location>
</feature>
<dbReference type="SUPFAM" id="SSF49764">
    <property type="entry name" value="HSP20-like chaperones"/>
    <property type="match status" value="1"/>
</dbReference>
<dbReference type="Pfam" id="PF14050">
    <property type="entry name" value="Nudc_N"/>
    <property type="match status" value="1"/>
</dbReference>
<dbReference type="GeneID" id="5891684"/>
<dbReference type="GO" id="GO:0005737">
    <property type="term" value="C:cytoplasm"/>
    <property type="evidence" value="ECO:0000318"/>
    <property type="project" value="GO_Central"/>
</dbReference>
<dbReference type="GO" id="GO:0006457">
    <property type="term" value="P:protein folding"/>
    <property type="evidence" value="ECO:0000318"/>
    <property type="project" value="GO_Central"/>
</dbReference>
<evidence type="ECO:0000256" key="6">
    <source>
        <dbReference type="ARBA" id="ARBA00030427"/>
    </source>
</evidence>
<dbReference type="InterPro" id="IPR037898">
    <property type="entry name" value="NudC_fam"/>
</dbReference>
<comment type="similarity">
    <text evidence="2">Belongs to the nudC family.</text>
</comment>
<sequence>MTDRFDGVLLSIASQCDGIDDLLEVFFSFLGRKTDFFTGAAAADARKAVMGKFEQHLKAAQRRRAEETGEPEPQPEPVEDVSSKPRIEEVTDEEAARIEAAAAKKKSGTSGASVKSTASAPAPKKPAANASAAPAVEELSGMDSGDEDDEAGKDKLKPNSGNGANMPTYSWTQSLTDVDVRIPLNVSFKARGKDCAVDLTKTSLKAGLKNAPSLLGGELYAPIKVDDMESTWTLDNNTLNIHLEKVEGMTWWPSVIKGEPEINTKKVKPENSKLSDLDDETRGMVEKMMFDQQQKQMGKPTSDEQKKLDMLEKFKKAHPEMDFSNVKMA</sequence>